<feature type="chain" id="PRO_5017403966" evidence="1">
    <location>
        <begin position="36"/>
        <end position="478"/>
    </location>
</feature>
<dbReference type="InterPro" id="IPR029058">
    <property type="entry name" value="AB_hydrolase_fold"/>
</dbReference>
<name>A0A1G7DD72_9BACT</name>
<keyword evidence="1" id="KW-0732">Signal</keyword>
<dbReference type="Pfam" id="PF00561">
    <property type="entry name" value="Abhydrolase_1"/>
    <property type="match status" value="1"/>
</dbReference>
<dbReference type="AlphaFoldDB" id="A0A1G7DD72"/>
<proteinExistence type="predicted"/>
<feature type="signal peptide" evidence="1">
    <location>
        <begin position="1"/>
        <end position="35"/>
    </location>
</feature>
<dbReference type="Gene3D" id="3.40.50.1820">
    <property type="entry name" value="alpha/beta hydrolase"/>
    <property type="match status" value="1"/>
</dbReference>
<dbReference type="OrthoDB" id="5385630at2"/>
<dbReference type="InterPro" id="IPR000073">
    <property type="entry name" value="AB_hydrolase_1"/>
</dbReference>
<dbReference type="PANTHER" id="PTHR43433:SF5">
    <property type="entry name" value="AB HYDROLASE-1 DOMAIN-CONTAINING PROTEIN"/>
    <property type="match status" value="1"/>
</dbReference>
<dbReference type="PANTHER" id="PTHR43433">
    <property type="entry name" value="HYDROLASE, ALPHA/BETA FOLD FAMILY PROTEIN"/>
    <property type="match status" value="1"/>
</dbReference>
<dbReference type="EMBL" id="FNAQ01000013">
    <property type="protein sequence ID" value="SDE49481.1"/>
    <property type="molecule type" value="Genomic_DNA"/>
</dbReference>
<organism evidence="3 4">
    <name type="scientific">Desulfuromonas thiophila</name>
    <dbReference type="NCBI Taxonomy" id="57664"/>
    <lineage>
        <taxon>Bacteria</taxon>
        <taxon>Pseudomonadati</taxon>
        <taxon>Thermodesulfobacteriota</taxon>
        <taxon>Desulfuromonadia</taxon>
        <taxon>Desulfuromonadales</taxon>
        <taxon>Desulfuromonadaceae</taxon>
        <taxon>Desulfuromonas</taxon>
    </lineage>
</organism>
<evidence type="ECO:0000313" key="3">
    <source>
        <dbReference type="EMBL" id="SDE49481.1"/>
    </source>
</evidence>
<feature type="domain" description="AB hydrolase-1" evidence="2">
    <location>
        <begin position="200"/>
        <end position="307"/>
    </location>
</feature>
<evidence type="ECO:0000313" key="4">
    <source>
        <dbReference type="Proteomes" id="UP000243205"/>
    </source>
</evidence>
<dbReference type="PROSITE" id="PS51257">
    <property type="entry name" value="PROKAR_LIPOPROTEIN"/>
    <property type="match status" value="1"/>
</dbReference>
<dbReference type="RefSeq" id="WP_092079407.1">
    <property type="nucleotide sequence ID" value="NZ_FNAQ01000013.1"/>
</dbReference>
<evidence type="ECO:0000256" key="1">
    <source>
        <dbReference type="SAM" id="SignalP"/>
    </source>
</evidence>
<dbReference type="Proteomes" id="UP000243205">
    <property type="component" value="Unassembled WGS sequence"/>
</dbReference>
<dbReference type="STRING" id="57664.SAMN05661003_11327"/>
<reference evidence="4" key="1">
    <citation type="submission" date="2016-10" db="EMBL/GenBank/DDBJ databases">
        <authorList>
            <person name="Varghese N."/>
            <person name="Submissions S."/>
        </authorList>
    </citation>
    <scope>NUCLEOTIDE SEQUENCE [LARGE SCALE GENOMIC DNA]</scope>
    <source>
        <strain evidence="4">DSM 8987</strain>
    </source>
</reference>
<evidence type="ECO:0000259" key="2">
    <source>
        <dbReference type="Pfam" id="PF00561"/>
    </source>
</evidence>
<dbReference type="InterPro" id="IPR050471">
    <property type="entry name" value="AB_hydrolase"/>
</dbReference>
<dbReference type="SUPFAM" id="SSF53474">
    <property type="entry name" value="alpha/beta-Hydrolases"/>
    <property type="match status" value="1"/>
</dbReference>
<sequence length="478" mass="52227">MSRQSHNVPTAPFVLRCVTLLLVLLFTGCSSDHHKDPQETQRWGVYRTMEDNTVDTNDTAWQFSSCNAGYRSVATSVSLSLWELHIQSRHVEARDTVKNEVVANGQLKGDQLSLTTTDEGMTLQGTFRRDQRCFDLSSATGYHWHGIRLPDDDAPETIDSATTDYATWRDDWLKELSAQSQVIETAVGPIQYALSAGSGPVLAFNHGGPGSFYSTPAYFSDLYNQGFRILCWSRPGNLGTPLHTGLSVEDQADALAALLDSLSIDQIAVIGASAGGPPSYQFAIRHPQRTWALVAVDAISQAYGTDEGASESLEVWMALLSLKGGMWLYNALYEYAPLAAAHHFIGMISTMDDEANLELARSVIADDSKGEMLGRIFLSMAPSEDLVNGTFTDLGNYSEMPPMALDKISAPTLIVHGTADGDVPTEDALHAADEIIDSELYWVDEGTHVFSLSPNSQSTLNHILEFLREHAPMTEGGE</sequence>
<accession>A0A1G7DD72</accession>
<protein>
    <submittedName>
        <fullName evidence="3">Pimeloyl-ACP methyl ester carboxylesterase</fullName>
    </submittedName>
</protein>
<gene>
    <name evidence="3" type="ORF">SAMN05661003_11327</name>
</gene>
<keyword evidence="4" id="KW-1185">Reference proteome</keyword>